<evidence type="ECO:0000256" key="1">
    <source>
        <dbReference type="SAM" id="MobiDB-lite"/>
    </source>
</evidence>
<gene>
    <name evidence="2" type="ORF">AMAG_07972</name>
</gene>
<reference evidence="3" key="2">
    <citation type="submission" date="2009-11" db="EMBL/GenBank/DDBJ databases">
        <title>The Genome Sequence of Allomyces macrogynus strain ATCC 38327.</title>
        <authorList>
            <consortium name="The Broad Institute Genome Sequencing Platform"/>
            <person name="Russ C."/>
            <person name="Cuomo C."/>
            <person name="Shea T."/>
            <person name="Young S.K."/>
            <person name="Zeng Q."/>
            <person name="Koehrsen M."/>
            <person name="Haas B."/>
            <person name="Borodovsky M."/>
            <person name="Guigo R."/>
            <person name="Alvarado L."/>
            <person name="Berlin A."/>
            <person name="Borenstein D."/>
            <person name="Chen Z."/>
            <person name="Engels R."/>
            <person name="Freedman E."/>
            <person name="Gellesch M."/>
            <person name="Goldberg J."/>
            <person name="Griggs A."/>
            <person name="Gujja S."/>
            <person name="Heiman D."/>
            <person name="Hepburn T."/>
            <person name="Howarth C."/>
            <person name="Jen D."/>
            <person name="Larson L."/>
            <person name="Lewis B."/>
            <person name="Mehta T."/>
            <person name="Park D."/>
            <person name="Pearson M."/>
            <person name="Roberts A."/>
            <person name="Saif S."/>
            <person name="Shenoy N."/>
            <person name="Sisk P."/>
            <person name="Stolte C."/>
            <person name="Sykes S."/>
            <person name="Walk T."/>
            <person name="White J."/>
            <person name="Yandava C."/>
            <person name="Burger G."/>
            <person name="Gray M.W."/>
            <person name="Holland P.W.H."/>
            <person name="King N."/>
            <person name="Lang F.B.F."/>
            <person name="Roger A.J."/>
            <person name="Ruiz-Trillo I."/>
            <person name="Lander E."/>
            <person name="Nusbaum C."/>
        </authorList>
    </citation>
    <scope>NUCLEOTIDE SEQUENCE [LARGE SCALE GENOMIC DNA]</scope>
    <source>
        <strain evidence="3">ATCC 38327</strain>
    </source>
</reference>
<evidence type="ECO:0000313" key="3">
    <source>
        <dbReference type="Proteomes" id="UP000054350"/>
    </source>
</evidence>
<proteinExistence type="predicted"/>
<accession>A0A0L0SK39</accession>
<sequence>MTMELSTLAPGAAGGNLATLGTKQAATPRGTTRNPHDHNFTDDDDGDSAITNGGPRDADLDLTDGEDDPDLDGSLSGGDLSDDDQDDDDEEDALGYSDSEDEEPDAEVLALRARMEKLRRDVALDARAMYSDDSDMDDFDHVHDASTSCAPSALPPLADHDDRGDLGPASPSIEPPASIEERLRPQLERVWAALEARRKSPRALDDSNEDPGTLLVFPPADLVEYVTLPAATFAPASLVAGGDVTDAEDDAEQDAGGSPAWYSRVFPERALLLSFLIQSDDMAGFNAAFAALFQSAPPDAPFASAWADELDRIRTGEEWWDLVLDDAPALWRVLRAFRDESYSLCQFLGTLAVCTWNLAALSTIQQRLGPSLIPLLDTLPCPFLLATPPKHRTHDDVLALLTWLSDRGWTVNRGLVPLVSLPVCGGSLDLFKRVFDAYDAEYLHSLPEPDRVDLDILVQLSNALDGLDQHEIHDLVMFGLTGRGLLTIPDALQIAIREELSDLLKWIEAQYESEMNTIVLQAAACFPCYCPDTAFVWEDLLILAESYGVPRMAMLGANPDNALTLAFARDVDRIGLANRRLDLLKLCFQTSPTWAPLSSGCAAQLYLDLLAHFARVYPTRPLRDALLPTFAWPQRLLTYLIAAILNRDVDEDHLYLLAGIDVLLATPGVRLDAPRLQPLVLDLDLVQALAAKDTAPTAQCLRRLAAHDVRGFAALVPWAATPESVPAWCWQTLPVPKLGDRPRILARLIRARKWDVARWFVSEYRDDDRVIAVLVTGPGGVAAPEVQDMVIGPLDLEDEVVRTVREMGAAGGGVAAVFGNRSVWDERILF</sequence>
<feature type="compositionally biased region" description="Low complexity" evidence="1">
    <location>
        <begin position="168"/>
        <end position="178"/>
    </location>
</feature>
<organism evidence="2 3">
    <name type="scientific">Allomyces macrogynus (strain ATCC 38327)</name>
    <name type="common">Allomyces javanicus var. macrogynus</name>
    <dbReference type="NCBI Taxonomy" id="578462"/>
    <lineage>
        <taxon>Eukaryota</taxon>
        <taxon>Fungi</taxon>
        <taxon>Fungi incertae sedis</taxon>
        <taxon>Blastocladiomycota</taxon>
        <taxon>Blastocladiomycetes</taxon>
        <taxon>Blastocladiales</taxon>
        <taxon>Blastocladiaceae</taxon>
        <taxon>Allomyces</taxon>
    </lineage>
</organism>
<keyword evidence="3" id="KW-1185">Reference proteome</keyword>
<feature type="region of interest" description="Disordered" evidence="1">
    <location>
        <begin position="145"/>
        <end position="181"/>
    </location>
</feature>
<dbReference type="EMBL" id="GG745341">
    <property type="protein sequence ID" value="KNE62789.1"/>
    <property type="molecule type" value="Genomic_DNA"/>
</dbReference>
<dbReference type="AlphaFoldDB" id="A0A0L0SK39"/>
<evidence type="ECO:0000313" key="2">
    <source>
        <dbReference type="EMBL" id="KNE62789.1"/>
    </source>
</evidence>
<feature type="region of interest" description="Disordered" evidence="1">
    <location>
        <begin position="1"/>
        <end position="106"/>
    </location>
</feature>
<dbReference type="VEuPathDB" id="FungiDB:AMAG_07972"/>
<name>A0A0L0SK39_ALLM3</name>
<feature type="compositionally biased region" description="Low complexity" evidence="1">
    <location>
        <begin position="7"/>
        <end position="22"/>
    </location>
</feature>
<reference evidence="2 3" key="1">
    <citation type="submission" date="2009-11" db="EMBL/GenBank/DDBJ databases">
        <title>Annotation of Allomyces macrogynus ATCC 38327.</title>
        <authorList>
            <consortium name="The Broad Institute Genome Sequencing Platform"/>
            <person name="Russ C."/>
            <person name="Cuomo C."/>
            <person name="Burger G."/>
            <person name="Gray M.W."/>
            <person name="Holland P.W.H."/>
            <person name="King N."/>
            <person name="Lang F.B.F."/>
            <person name="Roger A.J."/>
            <person name="Ruiz-Trillo I."/>
            <person name="Young S.K."/>
            <person name="Zeng Q."/>
            <person name="Gargeya S."/>
            <person name="Fitzgerald M."/>
            <person name="Haas B."/>
            <person name="Abouelleil A."/>
            <person name="Alvarado L."/>
            <person name="Arachchi H.M."/>
            <person name="Berlin A."/>
            <person name="Chapman S.B."/>
            <person name="Gearin G."/>
            <person name="Goldberg J."/>
            <person name="Griggs A."/>
            <person name="Gujja S."/>
            <person name="Hansen M."/>
            <person name="Heiman D."/>
            <person name="Howarth C."/>
            <person name="Larimer J."/>
            <person name="Lui A."/>
            <person name="MacDonald P.J.P."/>
            <person name="McCowen C."/>
            <person name="Montmayeur A."/>
            <person name="Murphy C."/>
            <person name="Neiman D."/>
            <person name="Pearson M."/>
            <person name="Priest M."/>
            <person name="Roberts A."/>
            <person name="Saif S."/>
            <person name="Shea T."/>
            <person name="Sisk P."/>
            <person name="Stolte C."/>
            <person name="Sykes S."/>
            <person name="Wortman J."/>
            <person name="Nusbaum C."/>
            <person name="Birren B."/>
        </authorList>
    </citation>
    <scope>NUCLEOTIDE SEQUENCE [LARGE SCALE GENOMIC DNA]</scope>
    <source>
        <strain evidence="2 3">ATCC 38327</strain>
    </source>
</reference>
<feature type="compositionally biased region" description="Acidic residues" evidence="1">
    <location>
        <begin position="60"/>
        <end position="71"/>
    </location>
</feature>
<dbReference type="OrthoDB" id="5565964at2759"/>
<feature type="compositionally biased region" description="Acidic residues" evidence="1">
    <location>
        <begin position="80"/>
        <end position="106"/>
    </location>
</feature>
<dbReference type="Proteomes" id="UP000054350">
    <property type="component" value="Unassembled WGS sequence"/>
</dbReference>
<protein>
    <submittedName>
        <fullName evidence="2">Uncharacterized protein</fullName>
    </submittedName>
</protein>